<evidence type="ECO:0000256" key="4">
    <source>
        <dbReference type="ARBA" id="ARBA00022741"/>
    </source>
</evidence>
<dbReference type="SUPFAM" id="SSF55931">
    <property type="entry name" value="Glutamine synthetase/guanido kinase"/>
    <property type="match status" value="1"/>
</dbReference>
<comment type="subunit">
    <text evidence="2 10">Heterotrimer of A, B and C subunits.</text>
</comment>
<evidence type="ECO:0000313" key="13">
    <source>
        <dbReference type="Proteomes" id="UP000179010"/>
    </source>
</evidence>
<evidence type="ECO:0000256" key="6">
    <source>
        <dbReference type="ARBA" id="ARBA00022917"/>
    </source>
</evidence>
<evidence type="ECO:0000256" key="3">
    <source>
        <dbReference type="ARBA" id="ARBA00022598"/>
    </source>
</evidence>
<evidence type="ECO:0000256" key="8">
    <source>
        <dbReference type="ARBA" id="ARBA00047380"/>
    </source>
</evidence>
<dbReference type="HAMAP" id="MF_00121">
    <property type="entry name" value="GatB"/>
    <property type="match status" value="1"/>
</dbReference>
<dbReference type="InterPro" id="IPR014746">
    <property type="entry name" value="Gln_synth/guanido_kin_cat_dom"/>
</dbReference>
<dbReference type="InterPro" id="IPR018027">
    <property type="entry name" value="Asn/Gln_amidotransferase"/>
</dbReference>
<dbReference type="PANTHER" id="PTHR11659:SF0">
    <property type="entry name" value="GLUTAMYL-TRNA(GLN) AMIDOTRANSFERASE SUBUNIT B, MITOCHONDRIAL"/>
    <property type="match status" value="1"/>
</dbReference>
<evidence type="ECO:0000256" key="1">
    <source>
        <dbReference type="ARBA" id="ARBA00005306"/>
    </source>
</evidence>
<dbReference type="InterPro" id="IPR003789">
    <property type="entry name" value="Asn/Gln_tRNA_amidoTrase-B-like"/>
</dbReference>
<accession>A0A1F4PPH7</accession>
<evidence type="ECO:0000313" key="12">
    <source>
        <dbReference type="EMBL" id="OGB85554.1"/>
    </source>
</evidence>
<organism evidence="12 13">
    <name type="scientific">candidate division Kazan bacterium RIFCSPLOWO2_01_FULL_48_13</name>
    <dbReference type="NCBI Taxonomy" id="1798539"/>
    <lineage>
        <taxon>Bacteria</taxon>
        <taxon>Bacteria division Kazan-3B-28</taxon>
    </lineage>
</organism>
<dbReference type="GO" id="GO:0005524">
    <property type="term" value="F:ATP binding"/>
    <property type="evidence" value="ECO:0007669"/>
    <property type="project" value="UniProtKB-KW"/>
</dbReference>
<gene>
    <name evidence="10" type="primary">gatB</name>
    <name evidence="12" type="ORF">A2994_00830</name>
</gene>
<comment type="caution">
    <text evidence="12">The sequence shown here is derived from an EMBL/GenBank/DDBJ whole genome shotgun (WGS) entry which is preliminary data.</text>
</comment>
<dbReference type="GO" id="GO:0070681">
    <property type="term" value="P:glutaminyl-tRNAGln biosynthesis via transamidation"/>
    <property type="evidence" value="ECO:0007669"/>
    <property type="project" value="TreeGrafter"/>
</dbReference>
<dbReference type="NCBIfam" id="TIGR00133">
    <property type="entry name" value="gatB"/>
    <property type="match status" value="1"/>
</dbReference>
<dbReference type="Pfam" id="PF02934">
    <property type="entry name" value="GatB_N"/>
    <property type="match status" value="1"/>
</dbReference>
<comment type="catalytic activity">
    <reaction evidence="8 10">
        <text>L-aspartyl-tRNA(Asn) + L-glutamine + ATP + H2O = L-asparaginyl-tRNA(Asn) + L-glutamate + ADP + phosphate + 2 H(+)</text>
        <dbReference type="Rhea" id="RHEA:14513"/>
        <dbReference type="Rhea" id="RHEA-COMP:9674"/>
        <dbReference type="Rhea" id="RHEA-COMP:9677"/>
        <dbReference type="ChEBI" id="CHEBI:15377"/>
        <dbReference type="ChEBI" id="CHEBI:15378"/>
        <dbReference type="ChEBI" id="CHEBI:29985"/>
        <dbReference type="ChEBI" id="CHEBI:30616"/>
        <dbReference type="ChEBI" id="CHEBI:43474"/>
        <dbReference type="ChEBI" id="CHEBI:58359"/>
        <dbReference type="ChEBI" id="CHEBI:78515"/>
        <dbReference type="ChEBI" id="CHEBI:78516"/>
        <dbReference type="ChEBI" id="CHEBI:456216"/>
    </reaction>
</comment>
<dbReference type="EMBL" id="METE01000002">
    <property type="protein sequence ID" value="OGB85554.1"/>
    <property type="molecule type" value="Genomic_DNA"/>
</dbReference>
<keyword evidence="3 10" id="KW-0436">Ligase</keyword>
<keyword evidence="6 10" id="KW-0648">Protein biosynthesis</keyword>
<dbReference type="AlphaFoldDB" id="A0A1F4PPH7"/>
<dbReference type="PANTHER" id="PTHR11659">
    <property type="entry name" value="GLUTAMYL-TRNA GLN AMIDOTRANSFERASE SUBUNIT B MITOCHONDRIAL AND PROKARYOTIC PET112-RELATED"/>
    <property type="match status" value="1"/>
</dbReference>
<dbReference type="NCBIfam" id="NF004012">
    <property type="entry name" value="PRK05477.1-2"/>
    <property type="match status" value="1"/>
</dbReference>
<dbReference type="GO" id="GO:0050566">
    <property type="term" value="F:asparaginyl-tRNA synthase (glutamine-hydrolyzing) activity"/>
    <property type="evidence" value="ECO:0007669"/>
    <property type="project" value="RHEA"/>
</dbReference>
<dbReference type="GO" id="GO:0006412">
    <property type="term" value="P:translation"/>
    <property type="evidence" value="ECO:0007669"/>
    <property type="project" value="UniProtKB-UniRule"/>
</dbReference>
<evidence type="ECO:0000256" key="10">
    <source>
        <dbReference type="HAMAP-Rule" id="MF_00121"/>
    </source>
</evidence>
<dbReference type="GO" id="GO:0050567">
    <property type="term" value="F:glutaminyl-tRNA synthase (glutamine-hydrolyzing) activity"/>
    <property type="evidence" value="ECO:0007669"/>
    <property type="project" value="UniProtKB-UniRule"/>
</dbReference>
<keyword evidence="4 10" id="KW-0547">Nucleotide-binding</keyword>
<dbReference type="SUPFAM" id="SSF89095">
    <property type="entry name" value="GatB/YqeY motif"/>
    <property type="match status" value="1"/>
</dbReference>
<proteinExistence type="inferred from homology"/>
<dbReference type="Proteomes" id="UP000179010">
    <property type="component" value="Unassembled WGS sequence"/>
</dbReference>
<feature type="domain" description="Asn/Gln amidotransferase" evidence="11">
    <location>
        <begin position="330"/>
        <end position="449"/>
    </location>
</feature>
<dbReference type="Gene3D" id="1.10.10.410">
    <property type="match status" value="1"/>
</dbReference>
<evidence type="ECO:0000256" key="2">
    <source>
        <dbReference type="ARBA" id="ARBA00011123"/>
    </source>
</evidence>
<comment type="similarity">
    <text evidence="1 10">Belongs to the GatB/GatE family. GatB subfamily.</text>
</comment>
<dbReference type="InterPro" id="IPR006075">
    <property type="entry name" value="Asn/Gln-tRNA_Trfase_suB/E_cat"/>
</dbReference>
<reference evidence="12 13" key="1">
    <citation type="journal article" date="2016" name="Nat. Commun.">
        <title>Thousands of microbial genomes shed light on interconnected biogeochemical processes in an aquifer system.</title>
        <authorList>
            <person name="Anantharaman K."/>
            <person name="Brown C.T."/>
            <person name="Hug L.A."/>
            <person name="Sharon I."/>
            <person name="Castelle C.J."/>
            <person name="Probst A.J."/>
            <person name="Thomas B.C."/>
            <person name="Singh A."/>
            <person name="Wilkins M.J."/>
            <person name="Karaoz U."/>
            <person name="Brodie E.L."/>
            <person name="Williams K.H."/>
            <person name="Hubbard S.S."/>
            <person name="Banfield J.F."/>
        </authorList>
    </citation>
    <scope>NUCLEOTIDE SEQUENCE [LARGE SCALE GENOMIC DNA]</scope>
</reference>
<keyword evidence="5 10" id="KW-0067">ATP-binding</keyword>
<dbReference type="InterPro" id="IPR023168">
    <property type="entry name" value="GatB_Yqey_C_2"/>
</dbReference>
<dbReference type="InterPro" id="IPR004413">
    <property type="entry name" value="GatB"/>
</dbReference>
<name>A0A1F4PPH7_UNCK3</name>
<dbReference type="PROSITE" id="PS01234">
    <property type="entry name" value="GATB"/>
    <property type="match status" value="1"/>
</dbReference>
<dbReference type="SMART" id="SM00845">
    <property type="entry name" value="GatB_Yqey"/>
    <property type="match status" value="1"/>
</dbReference>
<evidence type="ECO:0000256" key="5">
    <source>
        <dbReference type="ARBA" id="ARBA00022840"/>
    </source>
</evidence>
<dbReference type="InterPro" id="IPR017959">
    <property type="entry name" value="Asn/Gln-tRNA_amidoTrfase_suB/E"/>
</dbReference>
<sequence length="451" mass="50585">MTEYIPTIGLEIHVQLSTKSKMFCRCDNNAEGKEPNTVVCPLCMGFPGVLPVGNATAVEYGVKTALALGCAINKFQRFDRKNYFYPDLPKAYQISQFFFPVGEHGSVAIDYLGLDRKTKKEFKVGINRIHLEEDAGKLIHTKDATLVDFNRCGTPLMEIVTEPDINSPEEAKAFMQELQRVVRSLGVSFADMEKGHLRVDANVSVRPKGQKELGAKIEVKNMNSFKFMEQALKFEIERQIKVLEAGEKLQQETRGWDSKSGTTILQRVKEGSIDYRYFPEPDLPPVVLTDDQISQWQNSIGLPSTLRATAERKGLPYSRVFELQDKDKLMLFVGVMHMRVELNPIQVANWIEKFDNEEKLIEFMDVVGKHNLSPAAAQKYWETGQIPKVMDEAVLKQAVEQVLTNNPDVVARYKAGETKLIGFLIGQVIKQAGSGADPASVAAQLNKLLAQ</sequence>
<protein>
    <recommendedName>
        <fullName evidence="10">Aspartyl/glutamyl-tRNA(Asn/Gln) amidotransferase subunit B</fullName>
        <shortName evidence="10">Asp/Glu-ADT subunit B</shortName>
        <ecNumber evidence="10">6.3.5.-</ecNumber>
    </recommendedName>
</protein>
<comment type="catalytic activity">
    <reaction evidence="9 10">
        <text>L-glutamyl-tRNA(Gln) + L-glutamine + ATP + H2O = L-glutaminyl-tRNA(Gln) + L-glutamate + ADP + phosphate + H(+)</text>
        <dbReference type="Rhea" id="RHEA:17521"/>
        <dbReference type="Rhea" id="RHEA-COMP:9681"/>
        <dbReference type="Rhea" id="RHEA-COMP:9684"/>
        <dbReference type="ChEBI" id="CHEBI:15377"/>
        <dbReference type="ChEBI" id="CHEBI:15378"/>
        <dbReference type="ChEBI" id="CHEBI:29985"/>
        <dbReference type="ChEBI" id="CHEBI:30616"/>
        <dbReference type="ChEBI" id="CHEBI:43474"/>
        <dbReference type="ChEBI" id="CHEBI:58359"/>
        <dbReference type="ChEBI" id="CHEBI:78520"/>
        <dbReference type="ChEBI" id="CHEBI:78521"/>
        <dbReference type="ChEBI" id="CHEBI:456216"/>
    </reaction>
</comment>
<dbReference type="InterPro" id="IPR017958">
    <property type="entry name" value="Gln-tRNA_amidoTrfase_suB_CS"/>
</dbReference>
<dbReference type="Pfam" id="PF02637">
    <property type="entry name" value="GatB_Yqey"/>
    <property type="match status" value="1"/>
</dbReference>
<comment type="function">
    <text evidence="7 10">Allows the formation of correctly charged Asn-tRNA(Asn) or Gln-tRNA(Gln) through the transamidation of misacylated Asp-tRNA(Asn) or Glu-tRNA(Gln) in organisms which lack either or both of asparaginyl-tRNA or glutaminyl-tRNA synthetases. The reaction takes place in the presence of glutamine and ATP through an activated phospho-Asp-tRNA(Asn) or phospho-Glu-tRNA(Gln).</text>
</comment>
<evidence type="ECO:0000259" key="11">
    <source>
        <dbReference type="SMART" id="SM00845"/>
    </source>
</evidence>
<evidence type="ECO:0000256" key="9">
    <source>
        <dbReference type="ARBA" id="ARBA00047913"/>
    </source>
</evidence>
<dbReference type="STRING" id="1798539.A2994_00830"/>
<dbReference type="EC" id="6.3.5.-" evidence="10"/>
<evidence type="ECO:0000256" key="7">
    <source>
        <dbReference type="ARBA" id="ARBA00024799"/>
    </source>
</evidence>